<accession>A0ABU7IAR9</accession>
<comment type="caution">
    <text evidence="2">The sequence shown here is derived from an EMBL/GenBank/DDBJ whole genome shotgun (WGS) entry which is preliminary data.</text>
</comment>
<organism evidence="2 3">
    <name type="scientific">Pedobacter albus</name>
    <dbReference type="NCBI Taxonomy" id="3113905"/>
    <lineage>
        <taxon>Bacteria</taxon>
        <taxon>Pseudomonadati</taxon>
        <taxon>Bacteroidota</taxon>
        <taxon>Sphingobacteriia</taxon>
        <taxon>Sphingobacteriales</taxon>
        <taxon>Sphingobacteriaceae</taxon>
        <taxon>Pedobacter</taxon>
    </lineage>
</organism>
<dbReference type="EMBL" id="JAZDQT010000003">
    <property type="protein sequence ID" value="MEE1946462.1"/>
    <property type="molecule type" value="Genomic_DNA"/>
</dbReference>
<dbReference type="Proteomes" id="UP001336835">
    <property type="component" value="Unassembled WGS sequence"/>
</dbReference>
<keyword evidence="3" id="KW-1185">Reference proteome</keyword>
<keyword evidence="1" id="KW-0732">Signal</keyword>
<proteinExistence type="predicted"/>
<evidence type="ECO:0000313" key="2">
    <source>
        <dbReference type="EMBL" id="MEE1946462.1"/>
    </source>
</evidence>
<feature type="chain" id="PRO_5045293707" description="DUF4292 domain-containing protein" evidence="1">
    <location>
        <begin position="20"/>
        <end position="320"/>
    </location>
</feature>
<evidence type="ECO:0000313" key="3">
    <source>
        <dbReference type="Proteomes" id="UP001336835"/>
    </source>
</evidence>
<gene>
    <name evidence="2" type="ORF">VRU48_15160</name>
</gene>
<sequence length="320" mass="36446">MKSKYLLVPAFVCSLFLLACNSDSKKQATAGSKSGQQTEELGFSDVNGIRFYEVKRRFKNGLSFNKIGFQQEPTWIIQFKAPDTMLAYSPEKQGMEAFYLQFDHGQVYNFAREFFRAITITKDSLILQRLQVDGRIIAGDDDERSDVFCTYYTRDYIENKLHTTVGELQRPTKADTLFIKSLAEKAAKDPANPETAFAARQPVSFKPKGPFVTVEKISNVDPLNNRTLSYDYLYPEYRLVIEKSYKAFAYRFSVVVDTKGKLTVNRVEGVMKEDLEPRKRLIQGILDVYVRNLYQISPGTTLGIPHSSEITLNLVGKLAK</sequence>
<protein>
    <recommendedName>
        <fullName evidence="4">DUF4292 domain-containing protein</fullName>
    </recommendedName>
</protein>
<evidence type="ECO:0008006" key="4">
    <source>
        <dbReference type="Google" id="ProtNLM"/>
    </source>
</evidence>
<dbReference type="PROSITE" id="PS51257">
    <property type="entry name" value="PROKAR_LIPOPROTEIN"/>
    <property type="match status" value="1"/>
</dbReference>
<reference evidence="2 3" key="1">
    <citation type="submission" date="2024-01" db="EMBL/GenBank/DDBJ databases">
        <title>Pedobacter sp. nov., isolated from fresh soil.</title>
        <authorList>
            <person name="Le N.T.T."/>
        </authorList>
    </citation>
    <scope>NUCLEOTIDE SEQUENCE [LARGE SCALE GENOMIC DNA]</scope>
    <source>
        <strain evidence="2 3">KR3-3</strain>
    </source>
</reference>
<feature type="signal peptide" evidence="1">
    <location>
        <begin position="1"/>
        <end position="19"/>
    </location>
</feature>
<evidence type="ECO:0000256" key="1">
    <source>
        <dbReference type="SAM" id="SignalP"/>
    </source>
</evidence>
<dbReference type="RefSeq" id="WP_330108769.1">
    <property type="nucleotide sequence ID" value="NZ_JAZDQT010000003.1"/>
</dbReference>
<name>A0ABU7IAR9_9SPHI</name>